<organism evidence="1 2">
    <name type="scientific">Monilinia fructicola</name>
    <name type="common">Brown rot fungus</name>
    <name type="synonym">Ciboria fructicola</name>
    <dbReference type="NCBI Taxonomy" id="38448"/>
    <lineage>
        <taxon>Eukaryota</taxon>
        <taxon>Fungi</taxon>
        <taxon>Dikarya</taxon>
        <taxon>Ascomycota</taxon>
        <taxon>Pezizomycotina</taxon>
        <taxon>Leotiomycetes</taxon>
        <taxon>Helotiales</taxon>
        <taxon>Sclerotiniaceae</taxon>
        <taxon>Monilinia</taxon>
    </lineage>
</organism>
<accession>A0A5M9JN42</accession>
<dbReference type="AlphaFoldDB" id="A0A5M9JN42"/>
<protein>
    <submittedName>
        <fullName evidence="1">Uncharacterized protein</fullName>
    </submittedName>
</protein>
<name>A0A5M9JN42_MONFR</name>
<reference evidence="1 2" key="1">
    <citation type="submission" date="2019-06" db="EMBL/GenBank/DDBJ databases">
        <title>Genome Sequence of the Brown Rot Fungal Pathogen Monilinia fructicola.</title>
        <authorList>
            <person name="De Miccolis Angelini R.M."/>
            <person name="Landi L."/>
            <person name="Abate D."/>
            <person name="Pollastro S."/>
            <person name="Romanazzi G."/>
            <person name="Faretra F."/>
        </authorList>
    </citation>
    <scope>NUCLEOTIDE SEQUENCE [LARGE SCALE GENOMIC DNA]</scope>
    <source>
        <strain evidence="1 2">Mfrc123</strain>
    </source>
</reference>
<keyword evidence="2" id="KW-1185">Reference proteome</keyword>
<comment type="caution">
    <text evidence="1">The sequence shown here is derived from an EMBL/GenBank/DDBJ whole genome shotgun (WGS) entry which is preliminary data.</text>
</comment>
<gene>
    <name evidence="1" type="ORF">EYC84_002414</name>
</gene>
<dbReference type="EMBL" id="VICG01000007">
    <property type="protein sequence ID" value="KAA8570080.1"/>
    <property type="molecule type" value="Genomic_DNA"/>
</dbReference>
<proteinExistence type="predicted"/>
<evidence type="ECO:0000313" key="1">
    <source>
        <dbReference type="EMBL" id="KAA8570080.1"/>
    </source>
</evidence>
<evidence type="ECO:0000313" key="2">
    <source>
        <dbReference type="Proteomes" id="UP000322873"/>
    </source>
</evidence>
<dbReference type="Proteomes" id="UP000322873">
    <property type="component" value="Unassembled WGS sequence"/>
</dbReference>
<sequence length="99" mass="11282">MSLIIGHGKLRKTLVHGIQVVNKDPLYASHSIIHLKLPYAYEPRTPYSDDAQRTLMMVRRGSRCVLRYANSNMYYISPALSIIIPCILHAKSIHLPCNH</sequence>